<evidence type="ECO:0000256" key="5">
    <source>
        <dbReference type="ARBA" id="ARBA00023136"/>
    </source>
</evidence>
<dbReference type="PANTHER" id="PTHR23502">
    <property type="entry name" value="MAJOR FACILITATOR SUPERFAMILY"/>
    <property type="match status" value="1"/>
</dbReference>
<dbReference type="PROSITE" id="PS50850">
    <property type="entry name" value="MFS"/>
    <property type="match status" value="1"/>
</dbReference>
<feature type="transmembrane region" description="Helical" evidence="7">
    <location>
        <begin position="1037"/>
        <end position="1061"/>
    </location>
</feature>
<feature type="transmembrane region" description="Helical" evidence="7">
    <location>
        <begin position="1216"/>
        <end position="1236"/>
    </location>
</feature>
<dbReference type="InterPro" id="IPR056693">
    <property type="entry name" value="DUF7791"/>
</dbReference>
<feature type="transmembrane region" description="Helical" evidence="7">
    <location>
        <begin position="979"/>
        <end position="1000"/>
    </location>
</feature>
<feature type="transmembrane region" description="Helical" evidence="7">
    <location>
        <begin position="1350"/>
        <end position="1372"/>
    </location>
</feature>
<evidence type="ECO:0000259" key="8">
    <source>
        <dbReference type="PROSITE" id="PS50837"/>
    </source>
</evidence>
<dbReference type="InterPro" id="IPR036259">
    <property type="entry name" value="MFS_trans_sf"/>
</dbReference>
<keyword evidence="3" id="KW-0677">Repeat</keyword>
<dbReference type="Proteomes" id="UP001408356">
    <property type="component" value="Unassembled WGS sequence"/>
</dbReference>
<feature type="domain" description="Major facilitator superfamily (MFS) profile" evidence="9">
    <location>
        <begin position="945"/>
        <end position="1378"/>
    </location>
</feature>
<dbReference type="SUPFAM" id="SSF52540">
    <property type="entry name" value="P-loop containing nucleoside triphosphate hydrolases"/>
    <property type="match status" value="1"/>
</dbReference>
<feature type="transmembrane region" description="Helical" evidence="7">
    <location>
        <begin position="1315"/>
        <end position="1338"/>
    </location>
</feature>
<protein>
    <submittedName>
        <fullName evidence="10">Major facilitator superfamily (MFS) profile domain-containing protein</fullName>
    </submittedName>
</protein>
<evidence type="ECO:0000259" key="9">
    <source>
        <dbReference type="PROSITE" id="PS50850"/>
    </source>
</evidence>
<feature type="compositionally biased region" description="Polar residues" evidence="6">
    <location>
        <begin position="841"/>
        <end position="850"/>
    </location>
</feature>
<evidence type="ECO:0000256" key="7">
    <source>
        <dbReference type="SAM" id="Phobius"/>
    </source>
</evidence>
<sequence length="1384" mass="155185">MEPVTALGIASGVVQLVDFASRLISKGYRVGHSIVTGEATDDVVVLGDIASNLQELTRDLKPQATRNRLQQEAQEHNRNRIDRLIVRQGKRWMRNAPESNRPEEELERLRRECNDVSQELLGTLGTLMTRESEGKWKSFRQALGSVWKQREIQNFERQLERIRSKLDTTLLMCLRKKLESLPPDENPQSPADMKKVFRNCEQWHADLLFEAYRDDWRADNHSDMLSLATRLDGSARVGSEARFCRLVRRRLNFTELFDREQNICEAHQRTFNWLFKSSGSPSGSWDNYSEWLQQRGRSSIYWITGKAGSGKSTLMKYLYRDPRTLRLLKSWSGGADVTVAAFFFWNSGTKMQMSHSGLLRSLIFQMLEGHPKSTFEAFKHRWELYSSFCGGLQPWTLEELRMAFQNLISDRSKHWFFIIDGLDEFDGDHGELTSIMLAAGRQPNVKICVASRPWLVFGDAFEGRPSLLMETLSSDDIRYYVVSSFDENQHYRRLQRAQPQVATALVNEIVKKAAGVFLWVYLVVQSLLSGLSNSDHISSLQTRLDAIPPGLEELFSRMMGNLDPSYFSHACQLIQIVEAAREPLSLLGLSFADEYDATAAMLLPVCPLTDEDAEYRTTEMARRLNSRCKGLLEAPSRPGRVSQVQYLHRTARDFVRDPSIWEKIVEETPESFDPNLSLLQSSLCLLKIQHPKTMKLDHFWRSVSIVLQYADHIRDNHEAVAYAYVDAMDRAAVSLTTAETVPNTSWLKGYTLPSQPQHWTSTGPGCLQIGSVIEYGLSHPSPALSAYARCWVRDNTPLDSEIRSLSSLSTSSSNKRSMEKQAGQARNEPKCLGTFEDTYDASGQPNTQISGAGPAANSDRGSLNGAISDLEARADLEDTTIARSQVDLKIKSSPVSRFPTGPTNKDGLRYEPLPVTNLENGLVGWESQDDLEMPFNFPVWRKWTWVGLLSAITLLTPFASSILSPAINSLDEEFGNNNTVVGSMTVSIYLFGYVVGPVFIAPLSEMYGRKPVLSVANAFFCLWQIGCALAPNIGTLIAFRFLSGVGGAGCLTLGGSIIGDLSRPHQRAFAMGMWNIGPLLGPTIGPLLGGFLVKTIGWRFDFWIVFAPATVVTILIQLLNKETSHKVLIQRKTLRLRKELARDDLKSCYDDSGDRSKSQVLFNSLIRPLKMLILSPLVFSLSLYIAFVFGTVYLLYTTIPTVFEETYGFDPSLSGLIYIALGVGNVLGWLVVTFFSDHAVIRQAQANDGVFVPEMRLTIGIYFGIFLPITLFWYGWSSYFVAHWASTVLSLVPWGFGIMGLFLSITTYIVDSYPVYAASAIAANVILRSVVGALLPLAGPPMYESLGLGWGNSLLGFICIAMIPLPIIFYKFGARLRKVERLNL</sequence>
<keyword evidence="5 7" id="KW-0472">Membrane</keyword>
<feature type="transmembrane region" description="Helical" evidence="7">
    <location>
        <begin position="943"/>
        <end position="967"/>
    </location>
</feature>
<evidence type="ECO:0000313" key="11">
    <source>
        <dbReference type="Proteomes" id="UP001408356"/>
    </source>
</evidence>
<feature type="transmembrane region" description="Helical" evidence="7">
    <location>
        <begin position="1257"/>
        <end position="1276"/>
    </location>
</feature>
<dbReference type="Pfam" id="PF07690">
    <property type="entry name" value="MFS_1"/>
    <property type="match status" value="1"/>
</dbReference>
<keyword evidence="2 7" id="KW-0812">Transmembrane</keyword>
<keyword evidence="4 7" id="KW-1133">Transmembrane helix</keyword>
<reference evidence="10 11" key="1">
    <citation type="journal article" date="2024" name="J. Plant Pathol.">
        <title>Sequence and assembly of the genome of Seiridium unicorne, isolate CBS 538.82, causal agent of cypress canker disease.</title>
        <authorList>
            <person name="Scali E."/>
            <person name="Rocca G.D."/>
            <person name="Danti R."/>
            <person name="Garbelotto M."/>
            <person name="Barberini S."/>
            <person name="Baroncelli R."/>
            <person name="Emiliani G."/>
        </authorList>
    </citation>
    <scope>NUCLEOTIDE SEQUENCE [LARGE SCALE GENOMIC DNA]</scope>
    <source>
        <strain evidence="10 11">BM-138-508</strain>
    </source>
</reference>
<dbReference type="EMBL" id="JARVKF010000447">
    <property type="protein sequence ID" value="KAK9412859.1"/>
    <property type="molecule type" value="Genomic_DNA"/>
</dbReference>
<dbReference type="InterPro" id="IPR005829">
    <property type="entry name" value="Sugar_transporter_CS"/>
</dbReference>
<feature type="transmembrane region" description="Helical" evidence="7">
    <location>
        <begin position="1172"/>
        <end position="1196"/>
    </location>
</feature>
<evidence type="ECO:0000313" key="10">
    <source>
        <dbReference type="EMBL" id="KAK9412859.1"/>
    </source>
</evidence>
<dbReference type="PROSITE" id="PS50837">
    <property type="entry name" value="NACHT"/>
    <property type="match status" value="1"/>
</dbReference>
<dbReference type="Gene3D" id="1.20.1250.20">
    <property type="entry name" value="MFS general substrate transporter like domains"/>
    <property type="match status" value="1"/>
</dbReference>
<feature type="transmembrane region" description="Helical" evidence="7">
    <location>
        <begin position="1102"/>
        <end position="1119"/>
    </location>
</feature>
<dbReference type="InterPro" id="IPR007111">
    <property type="entry name" value="NACHT_NTPase"/>
</dbReference>
<dbReference type="CDD" id="cd17323">
    <property type="entry name" value="MFS_Tpo1_MDR_like"/>
    <property type="match status" value="1"/>
</dbReference>
<comment type="caution">
    <text evidence="10">The sequence shown here is derived from an EMBL/GenBank/DDBJ whole genome shotgun (WGS) entry which is preliminary data.</text>
</comment>
<gene>
    <name evidence="10" type="ORF">SUNI508_12272</name>
</gene>
<feature type="compositionally biased region" description="Low complexity" evidence="6">
    <location>
        <begin position="804"/>
        <end position="813"/>
    </location>
</feature>
<proteinExistence type="predicted"/>
<comment type="subcellular location">
    <subcellularLocation>
        <location evidence="1">Membrane</location>
        <topology evidence="1">Multi-pass membrane protein</topology>
    </subcellularLocation>
</comment>
<dbReference type="Pfam" id="PF24883">
    <property type="entry name" value="NPHP3_N"/>
    <property type="match status" value="1"/>
</dbReference>
<feature type="transmembrane region" description="Helical" evidence="7">
    <location>
        <begin position="1282"/>
        <end position="1303"/>
    </location>
</feature>
<name>A0ABR2UEM8_9PEZI</name>
<evidence type="ECO:0000256" key="6">
    <source>
        <dbReference type="SAM" id="MobiDB-lite"/>
    </source>
</evidence>
<dbReference type="PROSITE" id="PS00216">
    <property type="entry name" value="SUGAR_TRANSPORT_1"/>
    <property type="match status" value="1"/>
</dbReference>
<dbReference type="InterPro" id="IPR027417">
    <property type="entry name" value="P-loop_NTPase"/>
</dbReference>
<dbReference type="SUPFAM" id="SSF103473">
    <property type="entry name" value="MFS general substrate transporter"/>
    <property type="match status" value="1"/>
</dbReference>
<keyword evidence="11" id="KW-1185">Reference proteome</keyword>
<dbReference type="InterPro" id="IPR011701">
    <property type="entry name" value="MFS"/>
</dbReference>
<feature type="region of interest" description="Disordered" evidence="6">
    <location>
        <begin position="803"/>
        <end position="863"/>
    </location>
</feature>
<feature type="domain" description="NACHT" evidence="8">
    <location>
        <begin position="299"/>
        <end position="453"/>
    </location>
</feature>
<organism evidence="10 11">
    <name type="scientific">Seiridium unicorne</name>
    <dbReference type="NCBI Taxonomy" id="138068"/>
    <lineage>
        <taxon>Eukaryota</taxon>
        <taxon>Fungi</taxon>
        <taxon>Dikarya</taxon>
        <taxon>Ascomycota</taxon>
        <taxon>Pezizomycotina</taxon>
        <taxon>Sordariomycetes</taxon>
        <taxon>Xylariomycetidae</taxon>
        <taxon>Amphisphaeriales</taxon>
        <taxon>Sporocadaceae</taxon>
        <taxon>Seiridium</taxon>
    </lineage>
</organism>
<dbReference type="InterPro" id="IPR056884">
    <property type="entry name" value="NPHP3-like_N"/>
</dbReference>
<feature type="transmembrane region" description="Helical" evidence="7">
    <location>
        <begin position="1073"/>
        <end position="1096"/>
    </location>
</feature>
<evidence type="ECO:0000256" key="4">
    <source>
        <dbReference type="ARBA" id="ARBA00022989"/>
    </source>
</evidence>
<accession>A0ABR2UEM8</accession>
<dbReference type="PANTHER" id="PTHR23502:SF33">
    <property type="entry name" value="MAJOR FACILITATOR SUPERFAMILY (MFS) PROFILE DOMAIN-CONTAINING PROTEIN-RELATED"/>
    <property type="match status" value="1"/>
</dbReference>
<evidence type="ECO:0000256" key="2">
    <source>
        <dbReference type="ARBA" id="ARBA00022692"/>
    </source>
</evidence>
<evidence type="ECO:0000256" key="3">
    <source>
        <dbReference type="ARBA" id="ARBA00022737"/>
    </source>
</evidence>
<dbReference type="Pfam" id="PF25053">
    <property type="entry name" value="DUF7791"/>
    <property type="match status" value="1"/>
</dbReference>
<dbReference type="InterPro" id="IPR020846">
    <property type="entry name" value="MFS_dom"/>
</dbReference>
<dbReference type="Gene3D" id="3.40.50.300">
    <property type="entry name" value="P-loop containing nucleotide triphosphate hydrolases"/>
    <property type="match status" value="1"/>
</dbReference>
<evidence type="ECO:0000256" key="1">
    <source>
        <dbReference type="ARBA" id="ARBA00004141"/>
    </source>
</evidence>